<dbReference type="RefSeq" id="WP_140916410.1">
    <property type="nucleotide sequence ID" value="NZ_CP045720.1"/>
</dbReference>
<dbReference type="InterPro" id="IPR012796">
    <property type="entry name" value="Lysidine-tRNA-synth_C"/>
</dbReference>
<evidence type="ECO:0000256" key="2">
    <source>
        <dbReference type="ARBA" id="ARBA00022490"/>
    </source>
</evidence>
<proteinExistence type="inferred from homology"/>
<dbReference type="InterPro" id="IPR011063">
    <property type="entry name" value="TilS/TtcA_N"/>
</dbReference>
<evidence type="ECO:0000256" key="3">
    <source>
        <dbReference type="ARBA" id="ARBA00022598"/>
    </source>
</evidence>
<dbReference type="Pfam" id="PF01171">
    <property type="entry name" value="ATP_bind_3"/>
    <property type="match status" value="1"/>
</dbReference>
<feature type="binding site" evidence="8">
    <location>
        <begin position="21"/>
        <end position="26"/>
    </location>
    <ligand>
        <name>ATP</name>
        <dbReference type="ChEBI" id="CHEBI:30616"/>
    </ligand>
</feature>
<dbReference type="Pfam" id="PF11734">
    <property type="entry name" value="TilS_C"/>
    <property type="match status" value="1"/>
</dbReference>
<comment type="function">
    <text evidence="8">Ligates lysine onto the cytidine present at position 34 of the AUA codon-specific tRNA(Ile) that contains the anticodon CAU, in an ATP-dependent manner. Cytidine is converted to lysidine, thus changing the amino acid specificity of the tRNA from methionine to isoleucine.</text>
</comment>
<dbReference type="NCBIfam" id="TIGR02432">
    <property type="entry name" value="lysidine_TilS_N"/>
    <property type="match status" value="1"/>
</dbReference>
<dbReference type="EC" id="6.3.4.19" evidence="8"/>
<dbReference type="SMART" id="SM00977">
    <property type="entry name" value="TilS_C"/>
    <property type="match status" value="1"/>
</dbReference>
<comment type="caution">
    <text evidence="10">The sequence shown here is derived from an EMBL/GenBank/DDBJ whole genome shotgun (WGS) entry which is preliminary data.</text>
</comment>
<dbReference type="SUPFAM" id="SSF82829">
    <property type="entry name" value="MesJ substrate recognition domain-like"/>
    <property type="match status" value="1"/>
</dbReference>
<comment type="domain">
    <text evidence="8">The N-terminal region contains the highly conserved SGGXDS motif, predicted to be a P-loop motif involved in ATP binding.</text>
</comment>
<evidence type="ECO:0000256" key="1">
    <source>
        <dbReference type="ARBA" id="ARBA00004496"/>
    </source>
</evidence>
<reference evidence="10 11" key="1">
    <citation type="submission" date="2019-06" db="EMBL/GenBank/DDBJ databases">
        <title>Taxogenomics and systematics of the genus Pantoea.</title>
        <authorList>
            <person name="Tambong J.T."/>
        </authorList>
    </citation>
    <scope>NUCLEOTIDE SEQUENCE [LARGE SCALE GENOMIC DNA]</scope>
    <source>
        <strain evidence="10 11">LMG 24197</strain>
    </source>
</reference>
<comment type="catalytic activity">
    <reaction evidence="7 8">
        <text>cytidine(34) in tRNA(Ile2) + L-lysine + ATP = lysidine(34) in tRNA(Ile2) + AMP + diphosphate + H(+)</text>
        <dbReference type="Rhea" id="RHEA:43744"/>
        <dbReference type="Rhea" id="RHEA-COMP:10625"/>
        <dbReference type="Rhea" id="RHEA-COMP:10670"/>
        <dbReference type="ChEBI" id="CHEBI:15378"/>
        <dbReference type="ChEBI" id="CHEBI:30616"/>
        <dbReference type="ChEBI" id="CHEBI:32551"/>
        <dbReference type="ChEBI" id="CHEBI:33019"/>
        <dbReference type="ChEBI" id="CHEBI:82748"/>
        <dbReference type="ChEBI" id="CHEBI:83665"/>
        <dbReference type="ChEBI" id="CHEBI:456215"/>
        <dbReference type="EC" id="6.3.4.19"/>
    </reaction>
</comment>
<comment type="subcellular location">
    <subcellularLocation>
        <location evidence="1 8">Cytoplasm</location>
    </subcellularLocation>
</comment>
<organism evidence="10 11">
    <name type="scientific">Pantoea eucalypti</name>
    <dbReference type="NCBI Taxonomy" id="470933"/>
    <lineage>
        <taxon>Bacteria</taxon>
        <taxon>Pseudomonadati</taxon>
        <taxon>Pseudomonadota</taxon>
        <taxon>Gammaproteobacteria</taxon>
        <taxon>Enterobacterales</taxon>
        <taxon>Erwiniaceae</taxon>
        <taxon>Pantoea</taxon>
    </lineage>
</organism>
<evidence type="ECO:0000256" key="6">
    <source>
        <dbReference type="ARBA" id="ARBA00022840"/>
    </source>
</evidence>
<dbReference type="SUPFAM" id="SSF56037">
    <property type="entry name" value="PheT/TilS domain"/>
    <property type="match status" value="1"/>
</dbReference>
<dbReference type="GeneID" id="90522274"/>
<evidence type="ECO:0000256" key="8">
    <source>
        <dbReference type="HAMAP-Rule" id="MF_01161"/>
    </source>
</evidence>
<dbReference type="CDD" id="cd01992">
    <property type="entry name" value="TilS_N"/>
    <property type="match status" value="1"/>
</dbReference>
<dbReference type="Gene3D" id="1.20.59.20">
    <property type="match status" value="1"/>
</dbReference>
<evidence type="ECO:0000256" key="4">
    <source>
        <dbReference type="ARBA" id="ARBA00022694"/>
    </source>
</evidence>
<keyword evidence="4 8" id="KW-0819">tRNA processing</keyword>
<protein>
    <recommendedName>
        <fullName evidence="8">tRNA(Ile)-lysidine synthase</fullName>
        <ecNumber evidence="8">6.3.4.19</ecNumber>
    </recommendedName>
    <alternativeName>
        <fullName evidence="8">tRNA(Ile)-2-lysyl-cytidine synthase</fullName>
    </alternativeName>
    <alternativeName>
        <fullName evidence="8">tRNA(Ile)-lysidine synthetase</fullName>
    </alternativeName>
</protein>
<gene>
    <name evidence="8 10" type="primary">tilS</name>
    <name evidence="10" type="ORF">FJW02_18785</name>
</gene>
<evidence type="ECO:0000259" key="9">
    <source>
        <dbReference type="SMART" id="SM00977"/>
    </source>
</evidence>
<dbReference type="Pfam" id="PF09179">
    <property type="entry name" value="TilS"/>
    <property type="match status" value="1"/>
</dbReference>
<dbReference type="SUPFAM" id="SSF52402">
    <property type="entry name" value="Adenine nucleotide alpha hydrolases-like"/>
    <property type="match status" value="1"/>
</dbReference>
<dbReference type="InterPro" id="IPR014729">
    <property type="entry name" value="Rossmann-like_a/b/a_fold"/>
</dbReference>
<dbReference type="InterPro" id="IPR012795">
    <property type="entry name" value="tRNA_Ile_lys_synt_N"/>
</dbReference>
<keyword evidence="3 8" id="KW-0436">Ligase</keyword>
<name>A0ABY2ZI90_9GAMM</name>
<dbReference type="HAMAP" id="MF_01161">
    <property type="entry name" value="tRNA_Ile_lys_synt"/>
    <property type="match status" value="1"/>
</dbReference>
<dbReference type="GO" id="GO:0032267">
    <property type="term" value="F:tRNA(Ile)-lysidine synthase activity"/>
    <property type="evidence" value="ECO:0007669"/>
    <property type="project" value="UniProtKB-EC"/>
</dbReference>
<dbReference type="Gene3D" id="3.40.50.620">
    <property type="entry name" value="HUPs"/>
    <property type="match status" value="1"/>
</dbReference>
<keyword evidence="6 8" id="KW-0067">ATP-binding</keyword>
<dbReference type="EMBL" id="VHJB01000082">
    <property type="protein sequence ID" value="TPV31248.1"/>
    <property type="molecule type" value="Genomic_DNA"/>
</dbReference>
<dbReference type="InterPro" id="IPR015262">
    <property type="entry name" value="tRNA_Ile_lys_synt_subst-bd"/>
</dbReference>
<dbReference type="NCBIfam" id="TIGR02433">
    <property type="entry name" value="lysidine_TilS_C"/>
    <property type="match status" value="1"/>
</dbReference>
<evidence type="ECO:0000313" key="10">
    <source>
        <dbReference type="EMBL" id="TPV31248.1"/>
    </source>
</evidence>
<feature type="domain" description="Lysidine-tRNA(Ile) synthetase C-terminal" evidence="9">
    <location>
        <begin position="358"/>
        <end position="429"/>
    </location>
</feature>
<evidence type="ECO:0000256" key="7">
    <source>
        <dbReference type="ARBA" id="ARBA00048539"/>
    </source>
</evidence>
<comment type="similarity">
    <text evidence="8">Belongs to the tRNA(Ile)-lysidine synthase family.</text>
</comment>
<sequence>MPLPAFDAMLQPDAALVVAFSGGLDSTVLLHQLRGWQQQHPESHLRALHVHHGLSPNADCWAAHCLSVCEQWQLPCEVLHVTVDGRENGIEAAARTARYQALSAALLPGEVLLTAQHLDDQCETFMLALKRGSGPAGLAAMPAARALGSHQLLRPLLNQSRQSLETYARTHQLVWIEDESNQDLRYDRNFLRQRLLPALYQRWPHFAEATARSAALCSEQEQLLDELLTGQLNELIQPDGSLHFPPLMVMSELRANALLRRWIAGQGGRMPSREALKRIRDEVMASREDAQPKLRFGQAELRRYRQQLYWLPLRSSLRATELAWPDLSQPLVLPQNLGTLHASQAQSLLRYPQPDEQVSVRFHAQGHVHLVGRQGGREMKKLWQELQIPPWQRERLPLIFYNQTLICVPNLFVTHAGAAVDQQGWQIVWDRACSAGEQQ</sequence>
<keyword evidence="5 8" id="KW-0547">Nucleotide-binding</keyword>
<accession>A0ABY2ZI90</accession>
<evidence type="ECO:0000313" key="11">
    <source>
        <dbReference type="Proteomes" id="UP000315469"/>
    </source>
</evidence>
<keyword evidence="11" id="KW-1185">Reference proteome</keyword>
<keyword evidence="2 8" id="KW-0963">Cytoplasm</keyword>
<dbReference type="Proteomes" id="UP000315469">
    <property type="component" value="Unassembled WGS sequence"/>
</dbReference>
<dbReference type="PANTHER" id="PTHR43033">
    <property type="entry name" value="TRNA(ILE)-LYSIDINE SYNTHASE-RELATED"/>
    <property type="match status" value="1"/>
</dbReference>
<dbReference type="PANTHER" id="PTHR43033:SF1">
    <property type="entry name" value="TRNA(ILE)-LYSIDINE SYNTHASE-RELATED"/>
    <property type="match status" value="1"/>
</dbReference>
<dbReference type="NCBIfam" id="NF007942">
    <property type="entry name" value="PRK10660.1"/>
    <property type="match status" value="1"/>
</dbReference>
<dbReference type="InterPro" id="IPR012094">
    <property type="entry name" value="tRNA_Ile_lys_synt"/>
</dbReference>
<evidence type="ECO:0000256" key="5">
    <source>
        <dbReference type="ARBA" id="ARBA00022741"/>
    </source>
</evidence>